<dbReference type="Proteomes" id="UP000272464">
    <property type="component" value="Unassembled WGS sequence"/>
</dbReference>
<protein>
    <submittedName>
        <fullName evidence="1">Sulfur carrier protein ThiS</fullName>
    </submittedName>
</protein>
<dbReference type="InterPro" id="IPR012675">
    <property type="entry name" value="Beta-grasp_dom_sf"/>
</dbReference>
<organism evidence="1 2">
    <name type="scientific">Paenibacillus zeisoli</name>
    <dbReference type="NCBI Taxonomy" id="2496267"/>
    <lineage>
        <taxon>Bacteria</taxon>
        <taxon>Bacillati</taxon>
        <taxon>Bacillota</taxon>
        <taxon>Bacilli</taxon>
        <taxon>Bacillales</taxon>
        <taxon>Paenibacillaceae</taxon>
        <taxon>Paenibacillus</taxon>
    </lineage>
</organism>
<dbReference type="NCBIfam" id="TIGR01683">
    <property type="entry name" value="thiS"/>
    <property type="match status" value="1"/>
</dbReference>
<dbReference type="Gene3D" id="3.10.20.30">
    <property type="match status" value="1"/>
</dbReference>
<dbReference type="RefSeq" id="WP_127197633.1">
    <property type="nucleotide sequence ID" value="NZ_RZNX01000001.1"/>
</dbReference>
<dbReference type="Pfam" id="PF02597">
    <property type="entry name" value="ThiS"/>
    <property type="match status" value="1"/>
</dbReference>
<comment type="caution">
    <text evidence="1">The sequence shown here is derived from an EMBL/GenBank/DDBJ whole genome shotgun (WGS) entry which is preliminary data.</text>
</comment>
<dbReference type="PANTHER" id="PTHR34472">
    <property type="entry name" value="SULFUR CARRIER PROTEIN THIS"/>
    <property type="match status" value="1"/>
</dbReference>
<sequence>MKLRINGQFMDLDEKAITTVEDLLHSLDLGVKTVVVERNQEILLKEQHAATPVKDGDTIEIVHFVGGG</sequence>
<dbReference type="InterPro" id="IPR010035">
    <property type="entry name" value="Thi_S"/>
</dbReference>
<proteinExistence type="predicted"/>
<accession>A0A3S1B993</accession>
<dbReference type="EMBL" id="RZNX01000001">
    <property type="protein sequence ID" value="RUT35936.1"/>
    <property type="molecule type" value="Genomic_DNA"/>
</dbReference>
<keyword evidence="2" id="KW-1185">Reference proteome</keyword>
<dbReference type="OrthoDB" id="9798559at2"/>
<gene>
    <name evidence="1" type="primary">thiS</name>
    <name evidence="1" type="ORF">EJP77_02755</name>
</gene>
<dbReference type="CDD" id="cd00565">
    <property type="entry name" value="Ubl_ThiS"/>
    <property type="match status" value="1"/>
</dbReference>
<evidence type="ECO:0000313" key="1">
    <source>
        <dbReference type="EMBL" id="RUT35936.1"/>
    </source>
</evidence>
<name>A0A3S1B993_9BACL</name>
<dbReference type="PANTHER" id="PTHR34472:SF1">
    <property type="entry name" value="SULFUR CARRIER PROTEIN THIS"/>
    <property type="match status" value="1"/>
</dbReference>
<dbReference type="InterPro" id="IPR003749">
    <property type="entry name" value="ThiS/MoaD-like"/>
</dbReference>
<evidence type="ECO:0000313" key="2">
    <source>
        <dbReference type="Proteomes" id="UP000272464"/>
    </source>
</evidence>
<reference evidence="1 2" key="1">
    <citation type="submission" date="2018-12" db="EMBL/GenBank/DDBJ databases">
        <authorList>
            <person name="Sun L."/>
            <person name="Chen Z."/>
        </authorList>
    </citation>
    <scope>NUCLEOTIDE SEQUENCE [LARGE SCALE GENOMIC DNA]</scope>
    <source>
        <strain evidence="1 2">3-5-3</strain>
    </source>
</reference>
<dbReference type="SUPFAM" id="SSF54285">
    <property type="entry name" value="MoaD/ThiS"/>
    <property type="match status" value="1"/>
</dbReference>
<dbReference type="AlphaFoldDB" id="A0A3S1B993"/>
<dbReference type="InterPro" id="IPR016155">
    <property type="entry name" value="Mopterin_synth/thiamin_S_b"/>
</dbReference>